<comment type="caution">
    <text evidence="3">The sequence shown here is derived from an EMBL/GenBank/DDBJ whole genome shotgun (WGS) entry which is preliminary data.</text>
</comment>
<evidence type="ECO:0000313" key="3">
    <source>
        <dbReference type="EMBL" id="MFC5269362.1"/>
    </source>
</evidence>
<evidence type="ECO:0000313" key="4">
    <source>
        <dbReference type="Proteomes" id="UP001596161"/>
    </source>
</evidence>
<dbReference type="RefSeq" id="WP_378015740.1">
    <property type="nucleotide sequence ID" value="NZ_JBHSKT010000001.1"/>
</dbReference>
<keyword evidence="4" id="KW-1185">Reference proteome</keyword>
<protein>
    <submittedName>
        <fullName evidence="3">Uncharacterized protein</fullName>
    </submittedName>
</protein>
<proteinExistence type="predicted"/>
<dbReference type="EMBL" id="JBHSKT010000001">
    <property type="protein sequence ID" value="MFC5269362.1"/>
    <property type="molecule type" value="Genomic_DNA"/>
</dbReference>
<sequence>MASIVLILLLSAHTFAQQNPPVNKKDALNTQPEMEETIRKSHRPAGKKKEVIPSEVQARTHIQNLKNGVLLVRLRTSEKAIISLEKAGNEQMAATLRRRQEAENKRLIAAFQQHFKFCPVYFFLSSYSDKIKSGDYKGSFVNENLELTAAPEIADRNYYVAEITDLEQYRPEPDDLNSSNNAEVSFKALVVRDNDFHQLNKPFPYFIKASQNIPPRKRSEPEMVELLNGNLVSFYKSTLKKR</sequence>
<evidence type="ECO:0000256" key="1">
    <source>
        <dbReference type="SAM" id="MobiDB-lite"/>
    </source>
</evidence>
<keyword evidence="2" id="KW-0732">Signal</keyword>
<gene>
    <name evidence="3" type="ORF">ACFPIB_01990</name>
</gene>
<name>A0ABW0E650_9BACT</name>
<accession>A0ABW0E650</accession>
<feature type="region of interest" description="Disordered" evidence="1">
    <location>
        <begin position="19"/>
        <end position="48"/>
    </location>
</feature>
<feature type="signal peptide" evidence="2">
    <location>
        <begin position="1"/>
        <end position="16"/>
    </location>
</feature>
<feature type="chain" id="PRO_5045181170" evidence="2">
    <location>
        <begin position="17"/>
        <end position="242"/>
    </location>
</feature>
<evidence type="ECO:0000256" key="2">
    <source>
        <dbReference type="SAM" id="SignalP"/>
    </source>
</evidence>
<reference evidence="4" key="1">
    <citation type="journal article" date="2019" name="Int. J. Syst. Evol. Microbiol.">
        <title>The Global Catalogue of Microorganisms (GCM) 10K type strain sequencing project: providing services to taxonomists for standard genome sequencing and annotation.</title>
        <authorList>
            <consortium name="The Broad Institute Genomics Platform"/>
            <consortium name="The Broad Institute Genome Sequencing Center for Infectious Disease"/>
            <person name="Wu L."/>
            <person name="Ma J."/>
        </authorList>
    </citation>
    <scope>NUCLEOTIDE SEQUENCE [LARGE SCALE GENOMIC DNA]</scope>
    <source>
        <strain evidence="4">KACC 12602</strain>
    </source>
</reference>
<dbReference type="Proteomes" id="UP001596161">
    <property type="component" value="Unassembled WGS sequence"/>
</dbReference>
<organism evidence="3 4">
    <name type="scientific">Adhaeribacter terreus</name>
    <dbReference type="NCBI Taxonomy" id="529703"/>
    <lineage>
        <taxon>Bacteria</taxon>
        <taxon>Pseudomonadati</taxon>
        <taxon>Bacteroidota</taxon>
        <taxon>Cytophagia</taxon>
        <taxon>Cytophagales</taxon>
        <taxon>Hymenobacteraceae</taxon>
        <taxon>Adhaeribacter</taxon>
    </lineage>
</organism>